<dbReference type="PANTHER" id="PTHR48083:SF20">
    <property type="entry name" value="LONG-CHAIN SPECIFIC ACYL-COA DEHYDROGENASE, MITOCHONDRIAL"/>
    <property type="match status" value="1"/>
</dbReference>
<dbReference type="PROSITE" id="PS00072">
    <property type="entry name" value="ACYL_COA_DH_1"/>
    <property type="match status" value="1"/>
</dbReference>
<dbReference type="Pfam" id="PF00441">
    <property type="entry name" value="Acyl-CoA_dh_1"/>
    <property type="match status" value="1"/>
</dbReference>
<evidence type="ECO:0000259" key="12">
    <source>
        <dbReference type="Pfam" id="PF02770"/>
    </source>
</evidence>
<keyword evidence="5 10" id="KW-0274">FAD</keyword>
<dbReference type="InterPro" id="IPR006091">
    <property type="entry name" value="Acyl-CoA_Oxase/DH_mid-dom"/>
</dbReference>
<dbReference type="FunFam" id="1.10.540.10:FF:000009">
    <property type="entry name" value="Probable acyl-CoA dehydrogenase"/>
    <property type="match status" value="1"/>
</dbReference>
<keyword evidence="15" id="KW-1185">Reference proteome</keyword>
<evidence type="ECO:0000256" key="9">
    <source>
        <dbReference type="ARBA" id="ARBA00042660"/>
    </source>
</evidence>
<comment type="pathway">
    <text evidence="2">Siderophore biosynthesis; mycobactin biosynthesis.</text>
</comment>
<dbReference type="InterPro" id="IPR046373">
    <property type="entry name" value="Acyl-CoA_Oxase/DH_mid-dom_sf"/>
</dbReference>
<dbReference type="InterPro" id="IPR006089">
    <property type="entry name" value="Acyl-CoA_DH_CS"/>
</dbReference>
<name>A0A0B5I249_9ACTN</name>
<dbReference type="PROSITE" id="PS00073">
    <property type="entry name" value="ACYL_COA_DH_2"/>
    <property type="match status" value="1"/>
</dbReference>
<dbReference type="KEGG" id="svt:SVTN_31420"/>
<feature type="domain" description="Acyl-CoA oxidase/dehydrogenase middle" evidence="12">
    <location>
        <begin position="123"/>
        <end position="218"/>
    </location>
</feature>
<dbReference type="EMBL" id="CP010407">
    <property type="protein sequence ID" value="AJF68205.1"/>
    <property type="molecule type" value="Genomic_DNA"/>
</dbReference>
<evidence type="ECO:0000256" key="3">
    <source>
        <dbReference type="ARBA" id="ARBA00009347"/>
    </source>
</evidence>
<keyword evidence="6 10" id="KW-0560">Oxidoreductase</keyword>
<organism evidence="14 15">
    <name type="scientific">Streptomyces vietnamensis</name>
    <dbReference type="NCBI Taxonomy" id="362257"/>
    <lineage>
        <taxon>Bacteria</taxon>
        <taxon>Bacillati</taxon>
        <taxon>Actinomycetota</taxon>
        <taxon>Actinomycetes</taxon>
        <taxon>Kitasatosporales</taxon>
        <taxon>Streptomycetaceae</taxon>
        <taxon>Streptomyces</taxon>
    </lineage>
</organism>
<reference evidence="14 15" key="1">
    <citation type="submission" date="2014-12" db="EMBL/GenBank/DDBJ databases">
        <title>Complete genome sequence of Streptomyces vietnamensis strain GIMV4.0001, a genetic manipulable producer of the benzoisochromanequinone antibiotic granaticin.</title>
        <authorList>
            <person name="Deng M.R."/>
            <person name="Guo J."/>
            <person name="Ma L.Y."/>
            <person name="Feng G.D."/>
            <person name="Mo C.Y."/>
            <person name="Zhu H.H."/>
        </authorList>
    </citation>
    <scope>NUCLEOTIDE SEQUENCE [LARGE SCALE GENOMIC DNA]</scope>
    <source>
        <strain evidence="15">GIMV4.0001</strain>
    </source>
</reference>
<dbReference type="Pfam" id="PF02771">
    <property type="entry name" value="Acyl-CoA_dh_N"/>
    <property type="match status" value="1"/>
</dbReference>
<dbReference type="Proteomes" id="UP000031774">
    <property type="component" value="Chromosome"/>
</dbReference>
<comment type="function">
    <text evidence="7">Catalyzes the dehydrogenation at the alpha-beta position of ACP-bound acyl chains. This results in the introduction of a double bond in the lipidic chain, which is further transferred to the epsilon-amino group of lysine residue in the mycobactin core by MbtK.</text>
</comment>
<dbReference type="Gene3D" id="2.40.110.10">
    <property type="entry name" value="Butyryl-CoA Dehydrogenase, subunit A, domain 2"/>
    <property type="match status" value="1"/>
</dbReference>
<feature type="domain" description="Acyl-CoA dehydrogenase/oxidase C-terminal" evidence="11">
    <location>
        <begin position="236"/>
        <end position="385"/>
    </location>
</feature>
<dbReference type="InterPro" id="IPR009100">
    <property type="entry name" value="AcylCoA_DH/oxidase_NM_dom_sf"/>
</dbReference>
<dbReference type="RefSeq" id="WP_041132130.1">
    <property type="nucleotide sequence ID" value="NZ_CP010407.1"/>
</dbReference>
<dbReference type="GO" id="GO:0050660">
    <property type="term" value="F:flavin adenine dinucleotide binding"/>
    <property type="evidence" value="ECO:0007669"/>
    <property type="project" value="InterPro"/>
</dbReference>
<dbReference type="Gene3D" id="1.20.140.10">
    <property type="entry name" value="Butyryl-CoA Dehydrogenase, subunit A, domain 3"/>
    <property type="match status" value="1"/>
</dbReference>
<dbReference type="Gene3D" id="1.10.540.10">
    <property type="entry name" value="Acyl-CoA dehydrogenase/oxidase, N-terminal domain"/>
    <property type="match status" value="1"/>
</dbReference>
<dbReference type="HOGENOM" id="CLU_018204_0_2_11"/>
<dbReference type="InterPro" id="IPR013786">
    <property type="entry name" value="AcylCoA_DH/ox_N"/>
</dbReference>
<evidence type="ECO:0000256" key="10">
    <source>
        <dbReference type="RuleBase" id="RU362125"/>
    </source>
</evidence>
<dbReference type="GO" id="GO:0005737">
    <property type="term" value="C:cytoplasm"/>
    <property type="evidence" value="ECO:0007669"/>
    <property type="project" value="TreeGrafter"/>
</dbReference>
<comment type="similarity">
    <text evidence="3 10">Belongs to the acyl-CoA dehydrogenase family.</text>
</comment>
<evidence type="ECO:0000313" key="15">
    <source>
        <dbReference type="Proteomes" id="UP000031774"/>
    </source>
</evidence>
<dbReference type="SUPFAM" id="SSF47203">
    <property type="entry name" value="Acyl-CoA dehydrogenase C-terminal domain-like"/>
    <property type="match status" value="1"/>
</dbReference>
<dbReference type="InterPro" id="IPR009075">
    <property type="entry name" value="AcylCo_DH/oxidase_C"/>
</dbReference>
<dbReference type="GO" id="GO:0003995">
    <property type="term" value="F:acyl-CoA dehydrogenase activity"/>
    <property type="evidence" value="ECO:0007669"/>
    <property type="project" value="InterPro"/>
</dbReference>
<evidence type="ECO:0000256" key="5">
    <source>
        <dbReference type="ARBA" id="ARBA00022827"/>
    </source>
</evidence>
<dbReference type="Pfam" id="PF02770">
    <property type="entry name" value="Acyl-CoA_dh_M"/>
    <property type="match status" value="1"/>
</dbReference>
<dbReference type="FunFam" id="1.20.140.10:FF:000001">
    <property type="entry name" value="Acyl-CoA dehydrogenase"/>
    <property type="match status" value="1"/>
</dbReference>
<dbReference type="GO" id="GO:0033539">
    <property type="term" value="P:fatty acid beta-oxidation using acyl-CoA dehydrogenase"/>
    <property type="evidence" value="ECO:0007669"/>
    <property type="project" value="TreeGrafter"/>
</dbReference>
<dbReference type="SUPFAM" id="SSF56645">
    <property type="entry name" value="Acyl-CoA dehydrogenase NM domain-like"/>
    <property type="match status" value="1"/>
</dbReference>
<gene>
    <name evidence="14" type="ORF">SVTN_31420</name>
</gene>
<evidence type="ECO:0000313" key="14">
    <source>
        <dbReference type="EMBL" id="AJF68205.1"/>
    </source>
</evidence>
<dbReference type="AlphaFoldDB" id="A0A0B5I249"/>
<feature type="domain" description="Acyl-CoA dehydrogenase/oxidase N-terminal" evidence="13">
    <location>
        <begin position="7"/>
        <end position="119"/>
    </location>
</feature>
<evidence type="ECO:0000259" key="11">
    <source>
        <dbReference type="Pfam" id="PF00441"/>
    </source>
</evidence>
<evidence type="ECO:0000256" key="8">
    <source>
        <dbReference type="ARBA" id="ARBA00040394"/>
    </source>
</evidence>
<protein>
    <recommendedName>
        <fullName evidence="8">Acyl-[acyl-carrier-protein] dehydrogenase MbtN</fullName>
    </recommendedName>
    <alternativeName>
        <fullName evidence="9">Mycobactin synthase protein N</fullName>
    </alternativeName>
</protein>
<accession>A0A0B5I249</accession>
<evidence type="ECO:0000256" key="1">
    <source>
        <dbReference type="ARBA" id="ARBA00001974"/>
    </source>
</evidence>
<evidence type="ECO:0000256" key="2">
    <source>
        <dbReference type="ARBA" id="ARBA00005102"/>
    </source>
</evidence>
<dbReference type="InterPro" id="IPR037069">
    <property type="entry name" value="AcylCoA_DH/ox_N_sf"/>
</dbReference>
<evidence type="ECO:0000256" key="6">
    <source>
        <dbReference type="ARBA" id="ARBA00023002"/>
    </source>
</evidence>
<dbReference type="PANTHER" id="PTHR48083">
    <property type="entry name" value="MEDIUM-CHAIN SPECIFIC ACYL-COA DEHYDROGENASE, MITOCHONDRIAL-RELATED"/>
    <property type="match status" value="1"/>
</dbReference>
<proteinExistence type="inferred from homology"/>
<evidence type="ECO:0000256" key="4">
    <source>
        <dbReference type="ARBA" id="ARBA00022630"/>
    </source>
</evidence>
<dbReference type="InterPro" id="IPR050741">
    <property type="entry name" value="Acyl-CoA_dehydrogenase"/>
</dbReference>
<keyword evidence="4 10" id="KW-0285">Flavoprotein</keyword>
<sequence>MKRQLYTEDHEAFRAVVRTFLEKEVLPHYEQWEKDGIVSREAWLAAGRQGLLGLAVEEEHGGGGNPDFRYASVLAEEFTKAAAPGLAIGLHNDIIGPYLTKLATDEQRRRWLPGFCSGEIVTAIAMTEPGAGSDLQGIRTTAEDRGDHWILNGSKTFISNGILADLVIVVAKTTPEGGAHGLSLLVVERGMEGFERGRNLDKIGQKSQDTAELFFKDVRVPKENLLGELNGAFVHLMTNLAQERLAIAVAGIAGAEHLLELTTRYVKEREAFGRPLAKLQHVRFEIAEMATECAVTRTFVDRCIAQHVEEGAPTGLGLDPVNASMAKWWATELQKRVADRCLQLHGGYGYMSEFPVARAFTDGRIQTIYGGTTEIMKEIIGRSLLG</sequence>
<dbReference type="STRING" id="362257.SVTN_31420"/>
<evidence type="ECO:0000256" key="7">
    <source>
        <dbReference type="ARBA" id="ARBA00037085"/>
    </source>
</evidence>
<comment type="cofactor">
    <cofactor evidence="1 10">
        <name>FAD</name>
        <dbReference type="ChEBI" id="CHEBI:57692"/>
    </cofactor>
</comment>
<dbReference type="FunFam" id="2.40.110.10:FF:000002">
    <property type="entry name" value="Acyl-CoA dehydrogenase fadE12"/>
    <property type="match status" value="1"/>
</dbReference>
<evidence type="ECO:0000259" key="13">
    <source>
        <dbReference type="Pfam" id="PF02771"/>
    </source>
</evidence>
<dbReference type="InterPro" id="IPR036250">
    <property type="entry name" value="AcylCo_DH-like_C"/>
</dbReference>